<dbReference type="InterPro" id="IPR020846">
    <property type="entry name" value="MFS_dom"/>
</dbReference>
<keyword evidence="5" id="KW-0769">Symport</keyword>
<proteinExistence type="inferred from homology"/>
<dbReference type="RefSeq" id="XP_034109187.1">
    <property type="nucleotide sequence ID" value="XM_034253296.2"/>
</dbReference>
<name>A0A6P8YU59_DROAB</name>
<evidence type="ECO:0000256" key="4">
    <source>
        <dbReference type="ARBA" id="ARBA00022692"/>
    </source>
</evidence>
<dbReference type="PANTHER" id="PTHR11662:SF280">
    <property type="entry name" value="FI21844P1-RELATED"/>
    <property type="match status" value="1"/>
</dbReference>
<dbReference type="InterPro" id="IPR011701">
    <property type="entry name" value="MFS"/>
</dbReference>
<dbReference type="Gene3D" id="1.20.1250.20">
    <property type="entry name" value="MFS general substrate transporter like domains"/>
    <property type="match status" value="2"/>
</dbReference>
<dbReference type="PANTHER" id="PTHR11662">
    <property type="entry name" value="SOLUTE CARRIER FAMILY 17"/>
    <property type="match status" value="1"/>
</dbReference>
<evidence type="ECO:0000256" key="11">
    <source>
        <dbReference type="ARBA" id="ARBA00054632"/>
    </source>
</evidence>
<comment type="function">
    <text evidence="11">May be an inorganic phosphate cotransporter.</text>
</comment>
<keyword evidence="9 13" id="KW-0472">Membrane</keyword>
<dbReference type="GO" id="GO:0016020">
    <property type="term" value="C:membrane"/>
    <property type="evidence" value="ECO:0007669"/>
    <property type="project" value="UniProtKB-SubCell"/>
</dbReference>
<gene>
    <name evidence="16" type="primary">LOC117571243</name>
</gene>
<evidence type="ECO:0000256" key="1">
    <source>
        <dbReference type="ARBA" id="ARBA00004141"/>
    </source>
</evidence>
<evidence type="ECO:0000313" key="16">
    <source>
        <dbReference type="RefSeq" id="XP_034109187.1"/>
    </source>
</evidence>
<dbReference type="FunFam" id="1.20.1250.20:FF:000003">
    <property type="entry name" value="Solute carrier family 17 member 3"/>
    <property type="match status" value="1"/>
</dbReference>
<sequence>MTAKNNKGPAFGQRHVQALLIFFAIVANYMGKFNASVAVVAMTNSDTSNHDIPTYDWNEMERSYILSSFFWGYILTQFLGGWLCRRFGARITMFASTFGSAVMAILVPFFVPWGGWQSFCAIRGCMGAFQGMLFPSIHTHLANWCPPKERNRLGALSNTGIDFGTLLSMFASGLIAASSVGWPGIFYVSCGIGVLWCIFWLIFGANTPRQCKLISADELEYIETSKNENNKLNEAKEIRHIPVPWKAILTSVPLWTLFLVRCTQSWGNSTLQAEIPAYMKGVLQMDMKSNALYSALPYLCSWILAFVYVIMADILQARGILTITGIRKLINSLASWLPAIFLIGLSFLDSDQKTLAIVLMCLSVGINAGSTIGSALNTIDLSPNHAGILMGIVNTGGNSIPILTPLVVGVIVKNENDRTEWQVVFIISAVIFFVGNLFYVIFGQMVSQPWDAADFLYKQKASHIEENGEANRNAIEEVKNTKQAEEKNLSDQKHIKT</sequence>
<feature type="transmembrane region" description="Helical" evidence="13">
    <location>
        <begin position="295"/>
        <end position="317"/>
    </location>
</feature>
<evidence type="ECO:0000259" key="14">
    <source>
        <dbReference type="PROSITE" id="PS50850"/>
    </source>
</evidence>
<dbReference type="GO" id="GO:0006814">
    <property type="term" value="P:sodium ion transport"/>
    <property type="evidence" value="ECO:0007669"/>
    <property type="project" value="UniProtKB-KW"/>
</dbReference>
<dbReference type="InterPro" id="IPR050382">
    <property type="entry name" value="MFS_Na/Anion_cotransporter"/>
</dbReference>
<evidence type="ECO:0000256" key="6">
    <source>
        <dbReference type="ARBA" id="ARBA00022989"/>
    </source>
</evidence>
<dbReference type="AlphaFoldDB" id="A0A6P8YU59"/>
<keyword evidence="7" id="KW-0915">Sodium</keyword>
<evidence type="ECO:0000256" key="5">
    <source>
        <dbReference type="ARBA" id="ARBA00022847"/>
    </source>
</evidence>
<evidence type="ECO:0000313" key="15">
    <source>
        <dbReference type="Proteomes" id="UP000515160"/>
    </source>
</evidence>
<keyword evidence="8" id="KW-0406">Ion transport</keyword>
<reference evidence="16" key="1">
    <citation type="submission" date="2025-08" db="UniProtKB">
        <authorList>
            <consortium name="RefSeq"/>
        </authorList>
    </citation>
    <scope>IDENTIFICATION</scope>
    <source>
        <strain evidence="16">15112-1751.03</strain>
        <tissue evidence="16">Whole Adult</tissue>
    </source>
</reference>
<feature type="transmembrane region" description="Helical" evidence="13">
    <location>
        <begin position="423"/>
        <end position="442"/>
    </location>
</feature>
<evidence type="ECO:0000256" key="9">
    <source>
        <dbReference type="ARBA" id="ARBA00023136"/>
    </source>
</evidence>
<feature type="transmembrane region" description="Helical" evidence="13">
    <location>
        <begin position="20"/>
        <end position="43"/>
    </location>
</feature>
<feature type="transmembrane region" description="Helical" evidence="13">
    <location>
        <begin position="388"/>
        <end position="411"/>
    </location>
</feature>
<organism evidence="15 16">
    <name type="scientific">Drosophila albomicans</name>
    <name type="common">Fruit fly</name>
    <dbReference type="NCBI Taxonomy" id="7291"/>
    <lineage>
        <taxon>Eukaryota</taxon>
        <taxon>Metazoa</taxon>
        <taxon>Ecdysozoa</taxon>
        <taxon>Arthropoda</taxon>
        <taxon>Hexapoda</taxon>
        <taxon>Insecta</taxon>
        <taxon>Pterygota</taxon>
        <taxon>Neoptera</taxon>
        <taxon>Endopterygota</taxon>
        <taxon>Diptera</taxon>
        <taxon>Brachycera</taxon>
        <taxon>Muscomorpha</taxon>
        <taxon>Ephydroidea</taxon>
        <taxon>Drosophilidae</taxon>
        <taxon>Drosophila</taxon>
    </lineage>
</organism>
<comment type="similarity">
    <text evidence="2">Belongs to the major facilitator superfamily. Sodium/anion cotransporter family.</text>
</comment>
<feature type="transmembrane region" description="Helical" evidence="13">
    <location>
        <begin position="329"/>
        <end position="348"/>
    </location>
</feature>
<feature type="transmembrane region" description="Helical" evidence="13">
    <location>
        <begin position="91"/>
        <end position="110"/>
    </location>
</feature>
<feature type="transmembrane region" description="Helical" evidence="13">
    <location>
        <begin position="355"/>
        <end position="376"/>
    </location>
</feature>
<dbReference type="Pfam" id="PF07690">
    <property type="entry name" value="MFS_1"/>
    <property type="match status" value="1"/>
</dbReference>
<comment type="subcellular location">
    <subcellularLocation>
        <location evidence="1">Membrane</location>
        <topology evidence="1">Multi-pass membrane protein</topology>
    </subcellularLocation>
</comment>
<evidence type="ECO:0000256" key="10">
    <source>
        <dbReference type="ARBA" id="ARBA00023201"/>
    </source>
</evidence>
<protein>
    <recommendedName>
        <fullName evidence="12">Putative inorganic phosphate cotransporter</fullName>
    </recommendedName>
</protein>
<keyword evidence="10" id="KW-0739">Sodium transport</keyword>
<dbReference type="GeneID" id="117571243"/>
<feature type="transmembrane region" description="Helical" evidence="13">
    <location>
        <begin position="184"/>
        <end position="203"/>
    </location>
</feature>
<dbReference type="CDD" id="cd17318">
    <property type="entry name" value="MFS_SLC17"/>
    <property type="match status" value="1"/>
</dbReference>
<keyword evidence="15" id="KW-1185">Reference proteome</keyword>
<feature type="domain" description="Major facilitator superfamily (MFS) profile" evidence="14">
    <location>
        <begin position="20"/>
        <end position="447"/>
    </location>
</feature>
<keyword evidence="3" id="KW-0813">Transport</keyword>
<evidence type="ECO:0000256" key="7">
    <source>
        <dbReference type="ARBA" id="ARBA00023053"/>
    </source>
</evidence>
<evidence type="ECO:0000256" key="2">
    <source>
        <dbReference type="ARBA" id="ARBA00008586"/>
    </source>
</evidence>
<dbReference type="GO" id="GO:0015293">
    <property type="term" value="F:symporter activity"/>
    <property type="evidence" value="ECO:0007669"/>
    <property type="project" value="UniProtKB-KW"/>
</dbReference>
<evidence type="ECO:0000256" key="13">
    <source>
        <dbReference type="SAM" id="Phobius"/>
    </source>
</evidence>
<dbReference type="GO" id="GO:0006820">
    <property type="term" value="P:monoatomic anion transport"/>
    <property type="evidence" value="ECO:0007669"/>
    <property type="project" value="TreeGrafter"/>
</dbReference>
<evidence type="ECO:0000256" key="8">
    <source>
        <dbReference type="ARBA" id="ARBA00023065"/>
    </source>
</evidence>
<dbReference type="PROSITE" id="PS50850">
    <property type="entry name" value="MFS"/>
    <property type="match status" value="1"/>
</dbReference>
<dbReference type="InterPro" id="IPR036259">
    <property type="entry name" value="MFS_trans_sf"/>
</dbReference>
<dbReference type="FunFam" id="1.20.1250.20:FF:000144">
    <property type="entry name" value="Picot, isoform B"/>
    <property type="match status" value="1"/>
</dbReference>
<dbReference type="Proteomes" id="UP000515160">
    <property type="component" value="Chromosome 3"/>
</dbReference>
<evidence type="ECO:0000256" key="12">
    <source>
        <dbReference type="ARBA" id="ARBA00068450"/>
    </source>
</evidence>
<dbReference type="OrthoDB" id="2985014at2759"/>
<feature type="transmembrane region" description="Helical" evidence="13">
    <location>
        <begin position="63"/>
        <end position="84"/>
    </location>
</feature>
<dbReference type="SUPFAM" id="SSF103473">
    <property type="entry name" value="MFS general substrate transporter"/>
    <property type="match status" value="1"/>
</dbReference>
<evidence type="ECO:0000256" key="3">
    <source>
        <dbReference type="ARBA" id="ARBA00022448"/>
    </source>
</evidence>
<accession>A0A6P8YU59</accession>
<keyword evidence="4 13" id="KW-0812">Transmembrane</keyword>
<keyword evidence="6 13" id="KW-1133">Transmembrane helix</keyword>